<evidence type="ECO:0000313" key="10">
    <source>
        <dbReference type="EMBL" id="KAK2187113.1"/>
    </source>
</evidence>
<gene>
    <name evidence="10" type="ORF">NP493_179g04010</name>
</gene>
<dbReference type="GO" id="GO:0031490">
    <property type="term" value="F:chromatin DNA binding"/>
    <property type="evidence" value="ECO:0007669"/>
    <property type="project" value="TreeGrafter"/>
</dbReference>
<dbReference type="PANTHER" id="PTHR22597">
    <property type="entry name" value="POLYCOMB GROUP PROTEIN"/>
    <property type="match status" value="1"/>
</dbReference>
<feature type="domain" description="C2H2-type" evidence="9">
    <location>
        <begin position="415"/>
        <end position="436"/>
    </location>
</feature>
<organism evidence="10 11">
    <name type="scientific">Ridgeia piscesae</name>
    <name type="common">Tubeworm</name>
    <dbReference type="NCBI Taxonomy" id="27915"/>
    <lineage>
        <taxon>Eukaryota</taxon>
        <taxon>Metazoa</taxon>
        <taxon>Spiralia</taxon>
        <taxon>Lophotrochozoa</taxon>
        <taxon>Annelida</taxon>
        <taxon>Polychaeta</taxon>
        <taxon>Sedentaria</taxon>
        <taxon>Canalipalpata</taxon>
        <taxon>Sabellida</taxon>
        <taxon>Siboglinidae</taxon>
        <taxon>Ridgeia</taxon>
    </lineage>
</organism>
<dbReference type="EMBL" id="JAODUO010000178">
    <property type="protein sequence ID" value="KAK2187113.1"/>
    <property type="molecule type" value="Genomic_DNA"/>
</dbReference>
<dbReference type="PROSITE" id="PS00028">
    <property type="entry name" value="ZINC_FINGER_C2H2_1"/>
    <property type="match status" value="1"/>
</dbReference>
<evidence type="ECO:0000256" key="5">
    <source>
        <dbReference type="ARBA" id="ARBA00022853"/>
    </source>
</evidence>
<sequence length="686" mass="78497">MRPKKRDQQVLEEPKSQLDQAQADHELFLQAFEKPTQIYRYLRTRNLISPIFLHRSLSYMRERCSRKANTRENFKVDGILKKVESERKKDLQDDSYKSQYMNLMFTGFFDEGSDSTKSVDVETILKKVSHKKRQDATSPVTDAVVGKVSVACNPVGSPSTSDEVVSVSGDRFQHSHGTAVRSYELLIRVTRKYIRSIILSQPLTNGTCDSDDPDVDIRPLKRRRSNRISDEDHEEEVTSPPAVKREEVTTVYTAQLVVYDQHLHRLLTDGDYEVVLQEQCDHLTGGGKSRASWETISGNCESGAFDVFHKCPTLKFRLAWGRTALQGNGDCAALFPASRDNHIDQLDLVNNHITSDHINGRRGDNSSSVSVERRAAGGGCTASARDGARRKRVFYQFLYNKNTRRQTEARDNNQCPWCGIDCRQLYSLMRHLRSCHPRFNFTYAVRLNEHQKGARIDVSVNESYDGSYAGNPQDIRSYIGYAFSRNGPVRRTPVTYIFVYKPQRSNNSDMFEFADEESEAPATRQIMQGHDRLYYHPVTCQPVRPCEIEVASVDKNDPEWLRQKTIHLLEDFTDVNEGEKEVMKMWNLHIMNHNFIGDCSLPKACATFVQEYGETIIHKNLFHNFLLHITNLFDFGLVRPDTVTRTMMQLYWLQHRLATETQPLGKSDAIPQVNGFSESSACSDSS</sequence>
<evidence type="ECO:0000256" key="7">
    <source>
        <dbReference type="ARBA" id="ARBA00023163"/>
    </source>
</evidence>
<comment type="similarity">
    <text evidence="1">Belongs to the VEFS (VRN2-EMF2-FIS2-SU(Z)12) family.</text>
</comment>
<keyword evidence="5" id="KW-0156">Chromatin regulator</keyword>
<name>A0AAD9UF24_RIDPI</name>
<evidence type="ECO:0000256" key="1">
    <source>
        <dbReference type="ARBA" id="ARBA00007416"/>
    </source>
</evidence>
<dbReference type="GO" id="GO:0035098">
    <property type="term" value="C:ESC/E(Z) complex"/>
    <property type="evidence" value="ECO:0007669"/>
    <property type="project" value="TreeGrafter"/>
</dbReference>
<dbReference type="Pfam" id="PF23320">
    <property type="entry name" value="Zn_SUZ12"/>
    <property type="match status" value="1"/>
</dbReference>
<dbReference type="InterPro" id="IPR057540">
    <property type="entry name" value="Znf_SUZ12"/>
</dbReference>
<dbReference type="InterPro" id="IPR013087">
    <property type="entry name" value="Znf_C2H2_type"/>
</dbReference>
<keyword evidence="3" id="KW-0863">Zinc-finger</keyword>
<keyword evidence="4" id="KW-0862">Zinc</keyword>
<keyword evidence="11" id="KW-1185">Reference proteome</keyword>
<dbReference type="Proteomes" id="UP001209878">
    <property type="component" value="Unassembled WGS sequence"/>
</dbReference>
<keyword evidence="2" id="KW-0479">Metal-binding</keyword>
<accession>A0AAD9UF24</accession>
<dbReference type="GO" id="GO:0006325">
    <property type="term" value="P:chromatin organization"/>
    <property type="evidence" value="ECO:0007669"/>
    <property type="project" value="UniProtKB-KW"/>
</dbReference>
<dbReference type="CDD" id="cd21750">
    <property type="entry name" value="ZnB-Zn_SUZ12"/>
    <property type="match status" value="1"/>
</dbReference>
<evidence type="ECO:0000313" key="11">
    <source>
        <dbReference type="Proteomes" id="UP001209878"/>
    </source>
</evidence>
<comment type="caution">
    <text evidence="10">The sequence shown here is derived from an EMBL/GenBank/DDBJ whole genome shotgun (WGS) entry which is preliminary data.</text>
</comment>
<dbReference type="Pfam" id="PF09733">
    <property type="entry name" value="VEFS-Box"/>
    <property type="match status" value="1"/>
</dbReference>
<evidence type="ECO:0000256" key="2">
    <source>
        <dbReference type="ARBA" id="ARBA00022723"/>
    </source>
</evidence>
<dbReference type="InterPro" id="IPR019135">
    <property type="entry name" value="Polycomb_protein_VEFS-Box"/>
</dbReference>
<dbReference type="CDD" id="cd21551">
    <property type="entry name" value="VEFS-box_SUZ12"/>
    <property type="match status" value="1"/>
</dbReference>
<evidence type="ECO:0000256" key="3">
    <source>
        <dbReference type="ARBA" id="ARBA00022771"/>
    </source>
</evidence>
<evidence type="ECO:0000256" key="8">
    <source>
        <dbReference type="SAM" id="MobiDB-lite"/>
    </source>
</evidence>
<dbReference type="CDD" id="cd21740">
    <property type="entry name" value="C2_II_SUZ12"/>
    <property type="match status" value="1"/>
</dbReference>
<evidence type="ECO:0000256" key="6">
    <source>
        <dbReference type="ARBA" id="ARBA00023015"/>
    </source>
</evidence>
<proteinExistence type="inferred from homology"/>
<keyword evidence="6" id="KW-0805">Transcription regulation</keyword>
<dbReference type="AlphaFoldDB" id="A0AAD9UF24"/>
<dbReference type="PANTHER" id="PTHR22597:SF0">
    <property type="entry name" value="POLYCOMB PROTEIN SUZ12"/>
    <property type="match status" value="1"/>
</dbReference>
<dbReference type="GO" id="GO:0016586">
    <property type="term" value="C:RSC-type complex"/>
    <property type="evidence" value="ECO:0007669"/>
    <property type="project" value="TreeGrafter"/>
</dbReference>
<evidence type="ECO:0000259" key="9">
    <source>
        <dbReference type="PROSITE" id="PS00028"/>
    </source>
</evidence>
<keyword evidence="7" id="KW-0804">Transcription</keyword>
<evidence type="ECO:0000256" key="4">
    <source>
        <dbReference type="ARBA" id="ARBA00022833"/>
    </source>
</evidence>
<reference evidence="10" key="1">
    <citation type="journal article" date="2023" name="Mol. Biol. Evol.">
        <title>Third-Generation Sequencing Reveals the Adaptive Role of the Epigenome in Three Deep-Sea Polychaetes.</title>
        <authorList>
            <person name="Perez M."/>
            <person name="Aroh O."/>
            <person name="Sun Y."/>
            <person name="Lan Y."/>
            <person name="Juniper S.K."/>
            <person name="Young C.R."/>
            <person name="Angers B."/>
            <person name="Qian P.Y."/>
        </authorList>
    </citation>
    <scope>NUCLEOTIDE SEQUENCE</scope>
    <source>
        <strain evidence="10">R07B-5</strain>
    </source>
</reference>
<protein>
    <recommendedName>
        <fullName evidence="9">C2H2-type domain-containing protein</fullName>
    </recommendedName>
</protein>
<dbReference type="GO" id="GO:0008270">
    <property type="term" value="F:zinc ion binding"/>
    <property type="evidence" value="ECO:0007669"/>
    <property type="project" value="UniProtKB-KW"/>
</dbReference>
<feature type="region of interest" description="Disordered" evidence="8">
    <location>
        <begin position="208"/>
        <end position="241"/>
    </location>
</feature>